<dbReference type="Proteomes" id="UP001139494">
    <property type="component" value="Unassembled WGS sequence"/>
</dbReference>
<feature type="domain" description="RCK N-terminal" evidence="2">
    <location>
        <begin position="4"/>
        <end position="102"/>
    </location>
</feature>
<dbReference type="GO" id="GO:0006813">
    <property type="term" value="P:potassium ion transport"/>
    <property type="evidence" value="ECO:0007669"/>
    <property type="project" value="InterPro"/>
</dbReference>
<dbReference type="PANTHER" id="PTHR47618">
    <property type="entry name" value="BIFUNCTIONAL OLIGORIBONUCLEASE AND PAP PHOSPHATASE NRNA"/>
    <property type="match status" value="1"/>
</dbReference>
<dbReference type="Pfam" id="PF02254">
    <property type="entry name" value="TrkA_N"/>
    <property type="match status" value="1"/>
</dbReference>
<dbReference type="InterPro" id="IPR003148">
    <property type="entry name" value="RCK_N"/>
</dbReference>
<dbReference type="PANTHER" id="PTHR47618:SF1">
    <property type="entry name" value="BIFUNCTIONAL OLIGORIBONUCLEASE AND PAP PHOSPHATASE NRNA"/>
    <property type="match status" value="1"/>
</dbReference>
<evidence type="ECO:0000259" key="1">
    <source>
        <dbReference type="Pfam" id="PF01368"/>
    </source>
</evidence>
<evidence type="ECO:0000259" key="3">
    <source>
        <dbReference type="Pfam" id="PF02272"/>
    </source>
</evidence>
<feature type="domain" description="DHHA1" evidence="3">
    <location>
        <begin position="355"/>
        <end position="440"/>
    </location>
</feature>
<dbReference type="SUPFAM" id="SSF64182">
    <property type="entry name" value="DHH phosphoesterases"/>
    <property type="match status" value="1"/>
</dbReference>
<dbReference type="InterPro" id="IPR038763">
    <property type="entry name" value="DHH_sf"/>
</dbReference>
<organism evidence="4 5">
    <name type="scientific">Natronomonas aquatica</name>
    <dbReference type="NCBI Taxonomy" id="2841590"/>
    <lineage>
        <taxon>Archaea</taxon>
        <taxon>Methanobacteriati</taxon>
        <taxon>Methanobacteriota</taxon>
        <taxon>Stenosarchaea group</taxon>
        <taxon>Halobacteria</taxon>
        <taxon>Halobacteriales</taxon>
        <taxon>Natronomonadaceae</taxon>
        <taxon>Natronomonas</taxon>
    </lineage>
</organism>
<dbReference type="InterPro" id="IPR001667">
    <property type="entry name" value="DDH_dom"/>
</dbReference>
<dbReference type="Gene3D" id="3.10.310.30">
    <property type="match status" value="1"/>
</dbReference>
<feature type="domain" description="DDH" evidence="1">
    <location>
        <begin position="153"/>
        <end position="277"/>
    </location>
</feature>
<evidence type="ECO:0000313" key="4">
    <source>
        <dbReference type="EMBL" id="MCQ4334857.1"/>
    </source>
</evidence>
<evidence type="ECO:0000313" key="5">
    <source>
        <dbReference type="Proteomes" id="UP001139494"/>
    </source>
</evidence>
<reference evidence="4" key="1">
    <citation type="journal article" date="2023" name="Front. Microbiol.">
        <title>Genomic-based phylogenetic and metabolic analyses of the genus Natronomonas, and description of Natronomonas aquatica sp. nov.</title>
        <authorList>
            <person name="Garcia-Roldan A."/>
            <person name="Duran-Viseras A."/>
            <person name="de la Haba R.R."/>
            <person name="Corral P."/>
            <person name="Sanchez-Porro C."/>
            <person name="Ventosa A."/>
        </authorList>
    </citation>
    <scope>NUCLEOTIDE SEQUENCE</scope>
    <source>
        <strain evidence="4">F2-12</strain>
    </source>
</reference>
<protein>
    <submittedName>
        <fullName evidence="4">DHH family phosphoesterase</fullName>
    </submittedName>
</protein>
<accession>A0A9R1CW58</accession>
<dbReference type="InterPro" id="IPR051319">
    <property type="entry name" value="Oligoribo/pAp-PDE_c-di-AMP_PDE"/>
</dbReference>
<dbReference type="Gene3D" id="3.90.1640.10">
    <property type="entry name" value="inorganic pyrophosphatase (n-terminal core)"/>
    <property type="match status" value="1"/>
</dbReference>
<keyword evidence="5" id="KW-1185">Reference proteome</keyword>
<dbReference type="Gene3D" id="3.40.50.720">
    <property type="entry name" value="NAD(P)-binding Rossmann-like Domain"/>
    <property type="match status" value="1"/>
</dbReference>
<name>A0A9R1CW58_9EURY</name>
<comment type="caution">
    <text evidence="4">The sequence shown here is derived from an EMBL/GenBank/DDBJ whole genome shotgun (WGS) entry which is preliminary data.</text>
</comment>
<dbReference type="AlphaFoldDB" id="A0A9R1CW58"/>
<sequence length="489" mass="52468">MDRLVLGYGAVGRAFLDRLADRSESLLVLVETDERAESLRESGIDARRVDITAVGDVRTVAGEVDSVVVAPPDTDRIRQVVGTARLAYPAAFVMACLDEHARETDREAIAAEADRIVELPAETARPLIERVGDEGIRTRKLSHTLRGIDGTLAVLAHNNPDPDAIAAAVGLRRIATAVGVDAEACYYGEINHQENRALVNLFGYDLRNLSADNDLSEFDAFALVDHSRPGVNDDLPEETPIDIVIDHHPPRGPIEAEFVDLRSDVGATCTLLERYLSGLAIEPGEALASGLLYGIRTDTQAFSREVSVADFEAAARLVEAADGETLRRVESPTVTADTIETVGRAISNRSVESDVLTSCVGEISDRDTLSQAADRLLDMEGVTTTLVFGYTDGTVFVSARTRGTDIDLGEVLRDAFAQIGSAGGHADMAGAQIPVGMLAEESTEDERGEIIDEVVSERFLEALGVTPDRATAFVYSDLVDPGRGSAPRE</sequence>
<dbReference type="Pfam" id="PF02272">
    <property type="entry name" value="DHHA1"/>
    <property type="match status" value="1"/>
</dbReference>
<dbReference type="InterPro" id="IPR036291">
    <property type="entry name" value="NAD(P)-bd_dom_sf"/>
</dbReference>
<dbReference type="SUPFAM" id="SSF51735">
    <property type="entry name" value="NAD(P)-binding Rossmann-fold domains"/>
    <property type="match status" value="1"/>
</dbReference>
<dbReference type="GO" id="GO:0003676">
    <property type="term" value="F:nucleic acid binding"/>
    <property type="evidence" value="ECO:0007669"/>
    <property type="project" value="InterPro"/>
</dbReference>
<dbReference type="EMBL" id="JAHLKM010000041">
    <property type="protein sequence ID" value="MCQ4334857.1"/>
    <property type="molecule type" value="Genomic_DNA"/>
</dbReference>
<dbReference type="Pfam" id="PF01368">
    <property type="entry name" value="DHH"/>
    <property type="match status" value="1"/>
</dbReference>
<proteinExistence type="predicted"/>
<dbReference type="InterPro" id="IPR003156">
    <property type="entry name" value="DHHA1_dom"/>
</dbReference>
<dbReference type="RefSeq" id="WP_256031063.1">
    <property type="nucleotide sequence ID" value="NZ_JAHLKM010000041.1"/>
</dbReference>
<gene>
    <name evidence="4" type="ORF">KM295_15485</name>
</gene>
<evidence type="ECO:0000259" key="2">
    <source>
        <dbReference type="Pfam" id="PF02254"/>
    </source>
</evidence>